<organism evidence="11 12">
    <name type="scientific">Pneumocystis carinii (strain B80)</name>
    <name type="common">Rat pneumocystis pneumonia agent</name>
    <name type="synonym">Pneumocystis carinii f. sp. carinii</name>
    <dbReference type="NCBI Taxonomy" id="1408658"/>
    <lineage>
        <taxon>Eukaryota</taxon>
        <taxon>Fungi</taxon>
        <taxon>Dikarya</taxon>
        <taxon>Ascomycota</taxon>
        <taxon>Taphrinomycotina</taxon>
        <taxon>Pneumocystomycetes</taxon>
        <taxon>Pneumocystaceae</taxon>
        <taxon>Pneumocystis</taxon>
    </lineage>
</organism>
<dbReference type="GeneID" id="28937630"/>
<dbReference type="InterPro" id="IPR040309">
    <property type="entry name" value="Naf1"/>
</dbReference>
<dbReference type="InterPro" id="IPR009000">
    <property type="entry name" value="Transl_B-barrel_sf"/>
</dbReference>
<evidence type="ECO:0000256" key="1">
    <source>
        <dbReference type="ARBA" id="ARBA00004123"/>
    </source>
</evidence>
<gene>
    <name evidence="11" type="ORF">T552_02901</name>
</gene>
<keyword evidence="4" id="KW-0690">Ribosome biogenesis</keyword>
<feature type="region of interest" description="Disordered" evidence="10">
    <location>
        <begin position="304"/>
        <end position="327"/>
    </location>
</feature>
<dbReference type="GO" id="GO:0005634">
    <property type="term" value="C:nucleus"/>
    <property type="evidence" value="ECO:0007669"/>
    <property type="project" value="UniProtKB-SubCell"/>
</dbReference>
<evidence type="ECO:0000313" key="11">
    <source>
        <dbReference type="EMBL" id="KTW26420.1"/>
    </source>
</evidence>
<evidence type="ECO:0000256" key="5">
    <source>
        <dbReference type="ARBA" id="ARBA00022552"/>
    </source>
</evidence>
<name>A0A0W4ZDF0_PNEC8</name>
<dbReference type="OrthoDB" id="21550at2759"/>
<comment type="subcellular location">
    <subcellularLocation>
        <location evidence="1">Nucleus</location>
    </subcellularLocation>
</comment>
<reference evidence="12" key="1">
    <citation type="journal article" date="2016" name="Nat. Commun.">
        <title>Genome analysis of three Pneumocystis species reveals adaptation mechanisms to life exclusively in mammalian hosts.</title>
        <authorList>
            <person name="Ma L."/>
            <person name="Chen Z."/>
            <person name="Huang D.W."/>
            <person name="Kutty G."/>
            <person name="Ishihara M."/>
            <person name="Wang H."/>
            <person name="Abouelleil A."/>
            <person name="Bishop L."/>
            <person name="Davey E."/>
            <person name="Deng R."/>
            <person name="Deng X."/>
            <person name="Fan L."/>
            <person name="Fantoni G."/>
            <person name="Fitzgerald M."/>
            <person name="Gogineni E."/>
            <person name="Goldberg J.M."/>
            <person name="Handley G."/>
            <person name="Hu X."/>
            <person name="Huber C."/>
            <person name="Jiao X."/>
            <person name="Jones K."/>
            <person name="Levin J.Z."/>
            <person name="Liu Y."/>
            <person name="Macdonald P."/>
            <person name="Melnikov A."/>
            <person name="Raley C."/>
            <person name="Sassi M."/>
            <person name="Sherman B.T."/>
            <person name="Song X."/>
            <person name="Sykes S."/>
            <person name="Tran B."/>
            <person name="Walsh L."/>
            <person name="Xia Y."/>
            <person name="Yang J."/>
            <person name="Young S."/>
            <person name="Zeng Q."/>
            <person name="Zheng X."/>
            <person name="Stephens R."/>
            <person name="Nusbaum C."/>
            <person name="Birren B.W."/>
            <person name="Azadi P."/>
            <person name="Lempicki R.A."/>
            <person name="Cuomo C.A."/>
            <person name="Kovacs J.A."/>
        </authorList>
    </citation>
    <scope>NUCLEOTIDE SEQUENCE [LARGE SCALE GENOMIC DNA]</scope>
    <source>
        <strain evidence="12">B80</strain>
    </source>
</reference>
<dbReference type="GO" id="GO:0000493">
    <property type="term" value="P:box H/ACA snoRNP assembly"/>
    <property type="evidence" value="ECO:0007669"/>
    <property type="project" value="InterPro"/>
</dbReference>
<dbReference type="RefSeq" id="XP_018224868.1">
    <property type="nucleotide sequence ID" value="XM_018371427.1"/>
</dbReference>
<evidence type="ECO:0000256" key="4">
    <source>
        <dbReference type="ARBA" id="ARBA00022517"/>
    </source>
</evidence>
<dbReference type="AlphaFoldDB" id="A0A0W4ZDF0"/>
<dbReference type="Gene3D" id="2.40.10.230">
    <property type="entry name" value="Probable tRNA pseudouridine synthase domain"/>
    <property type="match status" value="1"/>
</dbReference>
<keyword evidence="5" id="KW-0698">rRNA processing</keyword>
<dbReference type="Pfam" id="PF04410">
    <property type="entry name" value="Gar1"/>
    <property type="match status" value="1"/>
</dbReference>
<dbReference type="InterPro" id="IPR007504">
    <property type="entry name" value="H/ACA_rnp_Gar1/Naf1"/>
</dbReference>
<proteinExistence type="inferred from homology"/>
<dbReference type="GO" id="GO:0001522">
    <property type="term" value="P:pseudouridine synthesis"/>
    <property type="evidence" value="ECO:0007669"/>
    <property type="project" value="InterPro"/>
</dbReference>
<evidence type="ECO:0000256" key="3">
    <source>
        <dbReference type="ARBA" id="ARBA00021438"/>
    </source>
</evidence>
<dbReference type="SUPFAM" id="SSF50447">
    <property type="entry name" value="Translation proteins"/>
    <property type="match status" value="1"/>
</dbReference>
<feature type="compositionally biased region" description="Acidic residues" evidence="10">
    <location>
        <begin position="312"/>
        <end position="326"/>
    </location>
</feature>
<evidence type="ECO:0000256" key="10">
    <source>
        <dbReference type="SAM" id="MobiDB-lite"/>
    </source>
</evidence>
<protein>
    <recommendedName>
        <fullName evidence="3">H/ACA ribonucleoprotein complex non-core subunit NAF1</fullName>
    </recommendedName>
    <alternativeName>
        <fullName evidence="9">Nuclear assembly factor 1</fullName>
    </alternativeName>
</protein>
<dbReference type="FunFam" id="2.40.10.230:FF:000002">
    <property type="entry name" value="H/ACA ribonucleoprotein complex non-core subunit NAF1"/>
    <property type="match status" value="1"/>
</dbReference>
<evidence type="ECO:0000256" key="6">
    <source>
        <dbReference type="ARBA" id="ARBA00022553"/>
    </source>
</evidence>
<dbReference type="GO" id="GO:0005732">
    <property type="term" value="C:sno(s)RNA-containing ribonucleoprotein complex"/>
    <property type="evidence" value="ECO:0007669"/>
    <property type="project" value="InterPro"/>
</dbReference>
<dbReference type="Proteomes" id="UP000054454">
    <property type="component" value="Unassembled WGS sequence"/>
</dbReference>
<comment type="similarity">
    <text evidence="2">Belongs to the NAF1 family.</text>
</comment>
<evidence type="ECO:0000256" key="2">
    <source>
        <dbReference type="ARBA" id="ARBA00009801"/>
    </source>
</evidence>
<keyword evidence="12" id="KW-1185">Reference proteome</keyword>
<evidence type="ECO:0000256" key="8">
    <source>
        <dbReference type="ARBA" id="ARBA00023242"/>
    </source>
</evidence>
<evidence type="ECO:0000256" key="9">
    <source>
        <dbReference type="ARBA" id="ARBA00076743"/>
    </source>
</evidence>
<feature type="compositionally biased region" description="Acidic residues" evidence="10">
    <location>
        <begin position="1"/>
        <end position="16"/>
    </location>
</feature>
<accession>A0A0W4ZDF0</accession>
<dbReference type="PANTHER" id="PTHR31633:SF1">
    <property type="entry name" value="H_ACA RIBONUCLEOPROTEIN COMPLEX NON-CORE SUBUNIT NAF1"/>
    <property type="match status" value="1"/>
</dbReference>
<dbReference type="EMBL" id="LFVZ01000013">
    <property type="protein sequence ID" value="KTW26420.1"/>
    <property type="molecule type" value="Genomic_DNA"/>
</dbReference>
<dbReference type="VEuPathDB" id="FungiDB:T552_02901"/>
<feature type="region of interest" description="Disordered" evidence="10">
    <location>
        <begin position="1"/>
        <end position="25"/>
    </location>
</feature>
<dbReference type="GO" id="GO:0003723">
    <property type="term" value="F:RNA binding"/>
    <property type="evidence" value="ECO:0007669"/>
    <property type="project" value="UniProtKB-KW"/>
</dbReference>
<comment type="caution">
    <text evidence="11">The sequence shown here is derived from an EMBL/GenBank/DDBJ whole genome shotgun (WGS) entry which is preliminary data.</text>
</comment>
<sequence length="483" mass="55830">MENLSGEDQEKDENQESEGILQKQNEIKKDHIFHIPGLFLLEHPEEKEGSCDRVETCEKLGEYADKDSNIFIEKNLVINDSEKIEIEEKEKAIELDSIDKAILNKDMIVEYDSESLESSDSENSESGLKSEKKKVKYFGSSVDSDYESPEEGICDNIKDIHDKNKTLSNDEKSNNVFEFPKTKNEILYKNIEIKKLDVVITDNIPIEYLGEISQIVDNIVVIKSFVFDEYKVLDEETLLVLENRSILGLIFEVFGRVSQPLYSVRLDSQEKIDKEKISIGKKVYIVPEYSKYIFTKELKTNKGSDASNIHDEEVDENEQEFSDDEEEMKHKSLIKGEKSHYENKITSQNFTKHKNSQNNINISYNTPKSHISLSDPNTIHPSHSYINNQPINTQFQPFYSHQHINNHQLLFFKNHLQNNTISSQQSWPTPLSYSFSSIHQENNQGASFNTYSQIQHSTFNQLLNPLHPTSTTKNMYLPSNIHQ</sequence>
<dbReference type="InterPro" id="IPR038664">
    <property type="entry name" value="Gar1/Naf1_Cbf5-bd_sf"/>
</dbReference>
<dbReference type="PANTHER" id="PTHR31633">
    <property type="entry name" value="H/ACA RIBONUCLEOPROTEIN COMPLEX NON-CORE SUBUNIT NAF1"/>
    <property type="match status" value="1"/>
</dbReference>
<evidence type="ECO:0000256" key="7">
    <source>
        <dbReference type="ARBA" id="ARBA00022884"/>
    </source>
</evidence>
<keyword evidence="8" id="KW-0539">Nucleus</keyword>
<keyword evidence="6" id="KW-0597">Phosphoprotein</keyword>
<evidence type="ECO:0000313" key="12">
    <source>
        <dbReference type="Proteomes" id="UP000054454"/>
    </source>
</evidence>
<dbReference type="GO" id="GO:0006364">
    <property type="term" value="P:rRNA processing"/>
    <property type="evidence" value="ECO:0007669"/>
    <property type="project" value="UniProtKB-KW"/>
</dbReference>
<keyword evidence="7" id="KW-0694">RNA-binding</keyword>